<organism evidence="1 2">
    <name type="scientific">Diphasiastrum complanatum</name>
    <name type="common">Issler's clubmoss</name>
    <name type="synonym">Lycopodium complanatum</name>
    <dbReference type="NCBI Taxonomy" id="34168"/>
    <lineage>
        <taxon>Eukaryota</taxon>
        <taxon>Viridiplantae</taxon>
        <taxon>Streptophyta</taxon>
        <taxon>Embryophyta</taxon>
        <taxon>Tracheophyta</taxon>
        <taxon>Lycopodiopsida</taxon>
        <taxon>Lycopodiales</taxon>
        <taxon>Lycopodiaceae</taxon>
        <taxon>Lycopodioideae</taxon>
        <taxon>Diphasiastrum</taxon>
    </lineage>
</organism>
<accession>A0ACC2BIR6</accession>
<dbReference type="Proteomes" id="UP001162992">
    <property type="component" value="Chromosome 15"/>
</dbReference>
<reference evidence="2" key="1">
    <citation type="journal article" date="2024" name="Proc. Natl. Acad. Sci. U.S.A.">
        <title>Extraordinary preservation of gene collinearity over three hundred million years revealed in homosporous lycophytes.</title>
        <authorList>
            <person name="Li C."/>
            <person name="Wickell D."/>
            <person name="Kuo L.Y."/>
            <person name="Chen X."/>
            <person name="Nie B."/>
            <person name="Liao X."/>
            <person name="Peng D."/>
            <person name="Ji J."/>
            <person name="Jenkins J."/>
            <person name="Williams M."/>
            <person name="Shu S."/>
            <person name="Plott C."/>
            <person name="Barry K."/>
            <person name="Rajasekar S."/>
            <person name="Grimwood J."/>
            <person name="Han X."/>
            <person name="Sun S."/>
            <person name="Hou Z."/>
            <person name="He W."/>
            <person name="Dai G."/>
            <person name="Sun C."/>
            <person name="Schmutz J."/>
            <person name="Leebens-Mack J.H."/>
            <person name="Li F.W."/>
            <person name="Wang L."/>
        </authorList>
    </citation>
    <scope>NUCLEOTIDE SEQUENCE [LARGE SCALE GENOMIC DNA]</scope>
    <source>
        <strain evidence="2">cv. PW_Plant_1</strain>
    </source>
</reference>
<name>A0ACC2BIR6_DIPCM</name>
<evidence type="ECO:0000313" key="1">
    <source>
        <dbReference type="EMBL" id="KAJ7529613.1"/>
    </source>
</evidence>
<proteinExistence type="predicted"/>
<protein>
    <submittedName>
        <fullName evidence="1">Uncharacterized protein</fullName>
    </submittedName>
</protein>
<comment type="caution">
    <text evidence="1">The sequence shown here is derived from an EMBL/GenBank/DDBJ whole genome shotgun (WGS) entry which is preliminary data.</text>
</comment>
<evidence type="ECO:0000313" key="2">
    <source>
        <dbReference type="Proteomes" id="UP001162992"/>
    </source>
</evidence>
<sequence length="50" mass="6045">MAMVKVRFFVMDWILFFPLTLQKDFYSNCWTSFFEEQLNGLHAYESGTRV</sequence>
<dbReference type="EMBL" id="CM055106">
    <property type="protein sequence ID" value="KAJ7529613.1"/>
    <property type="molecule type" value="Genomic_DNA"/>
</dbReference>
<gene>
    <name evidence="1" type="ORF">O6H91_15G058500</name>
</gene>
<keyword evidence="2" id="KW-1185">Reference proteome</keyword>